<sequence>MAGNDLSTPLGLSKKKYLNLPLGLIGAGMMTLLGLTVLVWIGVVDDPLGGEPTASIPLERSLDGLTARDFGVVEIRPSLPDQGEDGAQALAGKEETLGPRFEPKPDGQQDAASMPDQDMPSLASGQGLSERPDSRVSESGPHGRLPTVSDNGLRPLDIYARPVGSSFASVPKIAIIVGGLGLSQTSTQAAIDRLPPDITLAFAPYGSSIDRWMQQARRSGHELLLQLPMEPFDYPDNDPGPHTLLVSNSPSEMQDRLSWLLSRITNYVGVMNYMGARFTASEGPLQQLLGEVTRRGLMYVDDGSSSRSMATAAANGLRTPFSHADLVIDDVPRPKDITARLLQLEGTARARGIAVGVASALPVTIDELERWARDLEERGLQLIPISASIDRAGQ</sequence>
<protein>
    <recommendedName>
        <fullName evidence="5">Divergent polysaccharide deacetylase</fullName>
    </recommendedName>
</protein>
<evidence type="ECO:0000256" key="2">
    <source>
        <dbReference type="SAM" id="Phobius"/>
    </source>
</evidence>
<evidence type="ECO:0000313" key="3">
    <source>
        <dbReference type="EMBL" id="SOC20114.1"/>
    </source>
</evidence>
<accession>A0A285TD01</accession>
<dbReference type="Proteomes" id="UP000219331">
    <property type="component" value="Unassembled WGS sequence"/>
</dbReference>
<dbReference type="AlphaFoldDB" id="A0A285TD01"/>
<reference evidence="3 4" key="1">
    <citation type="submission" date="2017-08" db="EMBL/GenBank/DDBJ databases">
        <authorList>
            <person name="de Groot N.N."/>
        </authorList>
    </citation>
    <scope>NUCLEOTIDE SEQUENCE [LARGE SCALE GENOMIC DNA]</scope>
    <source>
        <strain evidence="3 4">USBA 352</strain>
    </source>
</reference>
<dbReference type="PANTHER" id="PTHR30105">
    <property type="entry name" value="UNCHARACTERIZED YIBQ-RELATED"/>
    <property type="match status" value="1"/>
</dbReference>
<evidence type="ECO:0008006" key="5">
    <source>
        <dbReference type="Google" id="ProtNLM"/>
    </source>
</evidence>
<dbReference type="EMBL" id="OBML01000010">
    <property type="protein sequence ID" value="SOC20114.1"/>
    <property type="molecule type" value="Genomic_DNA"/>
</dbReference>
<name>A0A285TD01_9HYPH</name>
<dbReference type="PANTHER" id="PTHR30105:SF2">
    <property type="entry name" value="DIVERGENT POLYSACCHARIDE DEACETYLASE SUPERFAMILY"/>
    <property type="match status" value="1"/>
</dbReference>
<dbReference type="SUPFAM" id="SSF88713">
    <property type="entry name" value="Glycoside hydrolase/deacetylase"/>
    <property type="match status" value="1"/>
</dbReference>
<proteinExistence type="predicted"/>
<keyword evidence="4" id="KW-1185">Reference proteome</keyword>
<dbReference type="Gene3D" id="3.20.20.370">
    <property type="entry name" value="Glycoside hydrolase/deacetylase"/>
    <property type="match status" value="1"/>
</dbReference>
<feature type="transmembrane region" description="Helical" evidence="2">
    <location>
        <begin position="20"/>
        <end position="43"/>
    </location>
</feature>
<keyword evidence="2" id="KW-1133">Transmembrane helix</keyword>
<feature type="region of interest" description="Disordered" evidence="1">
    <location>
        <begin position="94"/>
        <end position="154"/>
    </location>
</feature>
<dbReference type="Pfam" id="PF04748">
    <property type="entry name" value="Polysacc_deac_2"/>
    <property type="match status" value="1"/>
</dbReference>
<organism evidence="3 4">
    <name type="scientific">Stappia indica</name>
    <dbReference type="NCBI Taxonomy" id="538381"/>
    <lineage>
        <taxon>Bacteria</taxon>
        <taxon>Pseudomonadati</taxon>
        <taxon>Pseudomonadota</taxon>
        <taxon>Alphaproteobacteria</taxon>
        <taxon>Hyphomicrobiales</taxon>
        <taxon>Stappiaceae</taxon>
        <taxon>Stappia</taxon>
    </lineage>
</organism>
<dbReference type="InterPro" id="IPR006837">
    <property type="entry name" value="Divergent_DAC"/>
</dbReference>
<dbReference type="CDD" id="cd10936">
    <property type="entry name" value="CE4_DAC2"/>
    <property type="match status" value="1"/>
</dbReference>
<feature type="compositionally biased region" description="Basic and acidic residues" evidence="1">
    <location>
        <begin position="94"/>
        <end position="107"/>
    </location>
</feature>
<dbReference type="InterPro" id="IPR011330">
    <property type="entry name" value="Glyco_hydro/deAcase_b/a-brl"/>
</dbReference>
<dbReference type="RefSeq" id="WP_208980398.1">
    <property type="nucleotide sequence ID" value="NZ_OBML01000010.1"/>
</dbReference>
<dbReference type="STRING" id="538381.GCA_001696535_03904"/>
<evidence type="ECO:0000313" key="4">
    <source>
        <dbReference type="Proteomes" id="UP000219331"/>
    </source>
</evidence>
<keyword evidence="2" id="KW-0472">Membrane</keyword>
<gene>
    <name evidence="3" type="ORF">SAMN05421512_110150</name>
</gene>
<dbReference type="GO" id="GO:0005975">
    <property type="term" value="P:carbohydrate metabolic process"/>
    <property type="evidence" value="ECO:0007669"/>
    <property type="project" value="InterPro"/>
</dbReference>
<evidence type="ECO:0000256" key="1">
    <source>
        <dbReference type="SAM" id="MobiDB-lite"/>
    </source>
</evidence>
<keyword evidence="2" id="KW-0812">Transmembrane</keyword>